<dbReference type="Proteomes" id="UP000095751">
    <property type="component" value="Unassembled WGS sequence"/>
</dbReference>
<dbReference type="KEGG" id="fcy:FRACYDRAFT_233412"/>
<evidence type="ECO:0000313" key="2">
    <source>
        <dbReference type="Proteomes" id="UP000095751"/>
    </source>
</evidence>
<accession>A0A1E7FYL0</accession>
<keyword evidence="2" id="KW-1185">Reference proteome</keyword>
<sequence length="348" mass="37762">MKLPSIVCLSILTTPFYSDAFSIPPLATRAIRPTTAKAKTNVALPAAAKKKVTTAKKAAVVKKKKVAPAKKTAVKKAVVAKKKVAPAKKTAVKKAVVAKKKSTVVKKTVVKKKKKTATKPVASIQDKGLAITKKFVQSQKKKSRLGVGPKRANTLFLIGGQDPTQKSSKFVDVDSRSIKNVEKFKNAEKKEADLIVSNGILNPVEFGLRVVQSDRGQEAAAILIDGGLKFVQAVLEEGKQSKVEISRGYDKSTGTLKKAKVVNIGVKELVDAGLYGGNELFSVAKKTYQQFYVGGEGEKINIKVREAVKDKKGKILKPATESYYHTSSLLETTYVFLSWLEDYKGLIK</sequence>
<protein>
    <submittedName>
        <fullName evidence="1">Uncharacterized protein</fullName>
    </submittedName>
</protein>
<organism evidence="1 2">
    <name type="scientific">Fragilariopsis cylindrus CCMP1102</name>
    <dbReference type="NCBI Taxonomy" id="635003"/>
    <lineage>
        <taxon>Eukaryota</taxon>
        <taxon>Sar</taxon>
        <taxon>Stramenopiles</taxon>
        <taxon>Ochrophyta</taxon>
        <taxon>Bacillariophyta</taxon>
        <taxon>Bacillariophyceae</taxon>
        <taxon>Bacillariophycidae</taxon>
        <taxon>Bacillariales</taxon>
        <taxon>Bacillariaceae</taxon>
        <taxon>Fragilariopsis</taxon>
    </lineage>
</organism>
<name>A0A1E7FYL0_9STRA</name>
<proteinExistence type="predicted"/>
<dbReference type="OrthoDB" id="10673356at2759"/>
<dbReference type="EMBL" id="KV784353">
    <property type="protein sequence ID" value="OEU23242.1"/>
    <property type="molecule type" value="Genomic_DNA"/>
</dbReference>
<gene>
    <name evidence="1" type="ORF">FRACYDRAFT_233412</name>
</gene>
<dbReference type="AlphaFoldDB" id="A0A1E7FYL0"/>
<reference evidence="1 2" key="1">
    <citation type="submission" date="2016-09" db="EMBL/GenBank/DDBJ databases">
        <title>Extensive genetic diversity and differential bi-allelic expression allows diatom success in the polar Southern Ocean.</title>
        <authorList>
            <consortium name="DOE Joint Genome Institute"/>
            <person name="Mock T."/>
            <person name="Otillar R.P."/>
            <person name="Strauss J."/>
            <person name="Dupont C."/>
            <person name="Frickenhaus S."/>
            <person name="Maumus F."/>
            <person name="Mcmullan M."/>
            <person name="Sanges R."/>
            <person name="Schmutz J."/>
            <person name="Toseland A."/>
            <person name="Valas R."/>
            <person name="Veluchamy A."/>
            <person name="Ward B.J."/>
            <person name="Allen A."/>
            <person name="Barry K."/>
            <person name="Falciatore A."/>
            <person name="Ferrante M."/>
            <person name="Fortunato A.E."/>
            <person name="Gloeckner G."/>
            <person name="Gruber A."/>
            <person name="Hipkin R."/>
            <person name="Janech M."/>
            <person name="Kroth P."/>
            <person name="Leese F."/>
            <person name="Lindquist E."/>
            <person name="Lyon B.R."/>
            <person name="Martin J."/>
            <person name="Mayer C."/>
            <person name="Parker M."/>
            <person name="Quesneville H."/>
            <person name="Raymond J."/>
            <person name="Uhlig C."/>
            <person name="Valentin K.U."/>
            <person name="Worden A.Z."/>
            <person name="Armbrust E.V."/>
            <person name="Bowler C."/>
            <person name="Green B."/>
            <person name="Moulton V."/>
            <person name="Van Oosterhout C."/>
            <person name="Grigoriev I."/>
        </authorList>
    </citation>
    <scope>NUCLEOTIDE SEQUENCE [LARGE SCALE GENOMIC DNA]</scope>
    <source>
        <strain evidence="1 2">CCMP1102</strain>
    </source>
</reference>
<dbReference type="InParanoid" id="A0A1E7FYL0"/>
<evidence type="ECO:0000313" key="1">
    <source>
        <dbReference type="EMBL" id="OEU23242.1"/>
    </source>
</evidence>